<dbReference type="Proteomes" id="UP000214596">
    <property type="component" value="Unassembled WGS sequence"/>
</dbReference>
<protein>
    <submittedName>
        <fullName evidence="1">Beta-ketoacyl-[acyl-carrier-protein] synthase II</fullName>
    </submittedName>
</protein>
<dbReference type="AlphaFoldDB" id="A0A227J6S2"/>
<proteinExistence type="predicted"/>
<accession>A0A227J6S2</accession>
<sequence>MPNRSPQPLYIQACGFHSAMGQDDAIIHQCLSGAKPSNMVVDQDILNSGRQTVIGRIAQPLPQLPPAFSRFDTRNNRLALSALQQIESDVHNAIA</sequence>
<dbReference type="STRING" id="670.ACZ92_11735"/>
<evidence type="ECO:0000313" key="1">
    <source>
        <dbReference type="EMBL" id="OXE30115.1"/>
    </source>
</evidence>
<organism evidence="1 2">
    <name type="scientific">Vibrio parahaemolyticus</name>
    <dbReference type="NCBI Taxonomy" id="670"/>
    <lineage>
        <taxon>Bacteria</taxon>
        <taxon>Pseudomonadati</taxon>
        <taxon>Pseudomonadota</taxon>
        <taxon>Gammaproteobacteria</taxon>
        <taxon>Vibrionales</taxon>
        <taxon>Vibrionaceae</taxon>
        <taxon>Vibrio</taxon>
    </lineage>
</organism>
<dbReference type="EMBL" id="NIXT01002545">
    <property type="protein sequence ID" value="OXE30115.1"/>
    <property type="molecule type" value="Genomic_DNA"/>
</dbReference>
<gene>
    <name evidence="1" type="ORF">CA163_25050</name>
</gene>
<evidence type="ECO:0000313" key="2">
    <source>
        <dbReference type="Proteomes" id="UP000214596"/>
    </source>
</evidence>
<feature type="non-terminal residue" evidence="1">
    <location>
        <position position="95"/>
    </location>
</feature>
<reference evidence="1 2" key="1">
    <citation type="journal article" date="2017" name="Appl. Environ. Microbiol.">
        <title>Parallel evolution of two clades of a major Atlantic endemic Vibrio parahaemolyticus pathogen lineage by independent acquisition of related pathogenicity islands.</title>
        <authorList>
            <person name="Xu F."/>
            <person name="Gonzalez-Escalona N."/>
            <person name="Drees K.P."/>
            <person name="Sebra R.P."/>
            <person name="Cooper V.S."/>
            <person name="Jones S.H."/>
            <person name="Whistler C.A."/>
        </authorList>
    </citation>
    <scope>NUCLEOTIDE SEQUENCE [LARGE SCALE GENOMIC DNA]</scope>
    <source>
        <strain evidence="1 2">MAVP-3</strain>
    </source>
</reference>
<comment type="caution">
    <text evidence="1">The sequence shown here is derived from an EMBL/GenBank/DDBJ whole genome shotgun (WGS) entry which is preliminary data.</text>
</comment>
<name>A0A227J6S2_VIBPH</name>